<name>A0A7X5U6Z9_9GAMM</name>
<evidence type="ECO:0000259" key="7">
    <source>
        <dbReference type="Pfam" id="PF08240"/>
    </source>
</evidence>
<evidence type="ECO:0000256" key="5">
    <source>
        <dbReference type="RuleBase" id="RU361277"/>
    </source>
</evidence>
<dbReference type="PROSITE" id="PS00059">
    <property type="entry name" value="ADH_ZINC"/>
    <property type="match status" value="1"/>
</dbReference>
<accession>A0A7X5U6Z9</accession>
<dbReference type="InterPro" id="IPR011032">
    <property type="entry name" value="GroES-like_sf"/>
</dbReference>
<evidence type="ECO:0000313" key="9">
    <source>
        <dbReference type="Proteomes" id="UP000490980"/>
    </source>
</evidence>
<dbReference type="InterPro" id="IPR036291">
    <property type="entry name" value="NAD(P)-bd_dom_sf"/>
</dbReference>
<dbReference type="GO" id="GO:0008270">
    <property type="term" value="F:zinc ion binding"/>
    <property type="evidence" value="ECO:0007669"/>
    <property type="project" value="InterPro"/>
</dbReference>
<dbReference type="InterPro" id="IPR013154">
    <property type="entry name" value="ADH-like_N"/>
</dbReference>
<evidence type="ECO:0000256" key="2">
    <source>
        <dbReference type="ARBA" id="ARBA00022723"/>
    </source>
</evidence>
<dbReference type="PANTHER" id="PTHR42683">
    <property type="entry name" value="ALDEHYDE REDUCTASE"/>
    <property type="match status" value="1"/>
</dbReference>
<feature type="domain" description="Alcohol dehydrogenase-like N-terminal" evidence="7">
    <location>
        <begin position="27"/>
        <end position="146"/>
    </location>
</feature>
<dbReference type="InterPro" id="IPR013149">
    <property type="entry name" value="ADH-like_C"/>
</dbReference>
<evidence type="ECO:0000259" key="6">
    <source>
        <dbReference type="Pfam" id="PF00107"/>
    </source>
</evidence>
<dbReference type="Pfam" id="PF08240">
    <property type="entry name" value="ADH_N"/>
    <property type="match status" value="1"/>
</dbReference>
<proteinExistence type="inferred from homology"/>
<comment type="similarity">
    <text evidence="5">Belongs to the zinc-containing alcohol dehydrogenase family.</text>
</comment>
<dbReference type="SUPFAM" id="SSF51735">
    <property type="entry name" value="NAD(P)-binding Rossmann-fold domains"/>
    <property type="match status" value="1"/>
</dbReference>
<reference evidence="8 9" key="1">
    <citation type="submission" date="2020-03" db="EMBL/GenBank/DDBJ databases">
        <authorList>
            <person name="Lai Q."/>
        </authorList>
    </citation>
    <scope>NUCLEOTIDE SEQUENCE [LARGE SCALE GENOMIC DNA]</scope>
    <source>
        <strain evidence="8 9">CCUG 25036</strain>
    </source>
</reference>
<gene>
    <name evidence="8" type="ORF">HBF25_00935</name>
</gene>
<organism evidence="8 9">
    <name type="scientific">Luteibacter anthropi</name>
    <dbReference type="NCBI Taxonomy" id="564369"/>
    <lineage>
        <taxon>Bacteria</taxon>
        <taxon>Pseudomonadati</taxon>
        <taxon>Pseudomonadota</taxon>
        <taxon>Gammaproteobacteria</taxon>
        <taxon>Lysobacterales</taxon>
        <taxon>Rhodanobacteraceae</taxon>
        <taxon>Luteibacter</taxon>
    </lineage>
</organism>
<keyword evidence="9" id="KW-1185">Reference proteome</keyword>
<keyword evidence="3 5" id="KW-0862">Zinc</keyword>
<keyword evidence="4" id="KW-0560">Oxidoreductase</keyword>
<keyword evidence="2 5" id="KW-0479">Metal-binding</keyword>
<dbReference type="EMBL" id="JAARLZ010000001">
    <property type="protein sequence ID" value="NII04945.1"/>
    <property type="molecule type" value="Genomic_DNA"/>
</dbReference>
<evidence type="ECO:0000256" key="3">
    <source>
        <dbReference type="ARBA" id="ARBA00022833"/>
    </source>
</evidence>
<dbReference type="SUPFAM" id="SSF50129">
    <property type="entry name" value="GroES-like"/>
    <property type="match status" value="1"/>
</dbReference>
<sequence length="355" mass="38206">MFEVRGYAAKDAKSPLVPFNFKRRDVGAHDIHIEILYSGICHSDLHQAHNDWGNSIYPMVPGHEIVGRVVAVGAQVKKFKVGDIAGVGCMVDSCRECASCKRDLEQYCLNHTSFTYNGTEQDKKTPTQGGYSTDIVVEERFAVKISKDLDLKAVAPLLCAGITTYSPLSHWKQNVAGKKVGVIGLGGLGHMGVKFAKAMGAHVTMITTSEAKGADAKRLGADAVLVSKDAEAMQKAAASFDFLLNTIPVSHDINPYIALLALDGVMVLVGVLTPVDPVFGGGLMLPRRSVAGSAIGGMAETQEMMDFCAKHNIVSDVEVVDMASVNQTYERLVKNDVRYRFVIDMATMKDAPVAA</sequence>
<comment type="caution">
    <text evidence="8">The sequence shown here is derived from an EMBL/GenBank/DDBJ whole genome shotgun (WGS) entry which is preliminary data.</text>
</comment>
<dbReference type="AlphaFoldDB" id="A0A7X5U6Z9"/>
<dbReference type="Proteomes" id="UP000490980">
    <property type="component" value="Unassembled WGS sequence"/>
</dbReference>
<dbReference type="CDD" id="cd05283">
    <property type="entry name" value="CAD1"/>
    <property type="match status" value="1"/>
</dbReference>
<evidence type="ECO:0000256" key="4">
    <source>
        <dbReference type="ARBA" id="ARBA00023002"/>
    </source>
</evidence>
<evidence type="ECO:0000313" key="8">
    <source>
        <dbReference type="EMBL" id="NII04945.1"/>
    </source>
</evidence>
<dbReference type="InterPro" id="IPR002328">
    <property type="entry name" value="ADH_Zn_CS"/>
</dbReference>
<dbReference type="InterPro" id="IPR047109">
    <property type="entry name" value="CAD-like"/>
</dbReference>
<comment type="cofactor">
    <cofactor evidence="1 5">
        <name>Zn(2+)</name>
        <dbReference type="ChEBI" id="CHEBI:29105"/>
    </cofactor>
</comment>
<dbReference type="Pfam" id="PF00107">
    <property type="entry name" value="ADH_zinc_N"/>
    <property type="match status" value="1"/>
</dbReference>
<dbReference type="FunFam" id="3.40.50.720:FF:000022">
    <property type="entry name" value="Cinnamyl alcohol dehydrogenase"/>
    <property type="match status" value="1"/>
</dbReference>
<dbReference type="Gene3D" id="3.90.180.10">
    <property type="entry name" value="Medium-chain alcohol dehydrogenases, catalytic domain"/>
    <property type="match status" value="1"/>
</dbReference>
<protein>
    <submittedName>
        <fullName evidence="8">NAD(P)-dependent alcohol dehydrogenase</fullName>
    </submittedName>
</protein>
<evidence type="ECO:0000256" key="1">
    <source>
        <dbReference type="ARBA" id="ARBA00001947"/>
    </source>
</evidence>
<dbReference type="GO" id="GO:0008106">
    <property type="term" value="F:alcohol dehydrogenase (NADP+) activity"/>
    <property type="evidence" value="ECO:0007669"/>
    <property type="project" value="UniProtKB-ARBA"/>
</dbReference>
<feature type="domain" description="Alcohol dehydrogenase-like C-terminal" evidence="6">
    <location>
        <begin position="187"/>
        <end position="309"/>
    </location>
</feature>
<dbReference type="Gene3D" id="3.40.50.720">
    <property type="entry name" value="NAD(P)-binding Rossmann-like Domain"/>
    <property type="match status" value="1"/>
</dbReference>
<dbReference type="RefSeq" id="WP_166945689.1">
    <property type="nucleotide sequence ID" value="NZ_JAARLZ010000001.1"/>
</dbReference>